<accession>A0A378TXA3</accession>
<evidence type="ECO:0000256" key="5">
    <source>
        <dbReference type="ARBA" id="ARBA00022989"/>
    </source>
</evidence>
<evidence type="ECO:0000256" key="1">
    <source>
        <dbReference type="ARBA" id="ARBA00004651"/>
    </source>
</evidence>
<dbReference type="EMBL" id="UGQW01000002">
    <property type="protein sequence ID" value="STZ67635.1"/>
    <property type="molecule type" value="Genomic_DNA"/>
</dbReference>
<evidence type="ECO:0000313" key="9">
    <source>
        <dbReference type="Proteomes" id="UP000254927"/>
    </source>
</evidence>
<keyword evidence="4 7" id="KW-0812">Transmembrane</keyword>
<evidence type="ECO:0000256" key="4">
    <source>
        <dbReference type="ARBA" id="ARBA00022692"/>
    </source>
</evidence>
<dbReference type="Proteomes" id="UP000254927">
    <property type="component" value="Unassembled WGS sequence"/>
</dbReference>
<feature type="transmembrane region" description="Helical" evidence="7">
    <location>
        <begin position="73"/>
        <end position="92"/>
    </location>
</feature>
<dbReference type="InterPro" id="IPR002751">
    <property type="entry name" value="CbiM/NikMN"/>
</dbReference>
<dbReference type="RefSeq" id="WP_240317867.1">
    <property type="nucleotide sequence ID" value="NZ_CP031252.1"/>
</dbReference>
<dbReference type="GO" id="GO:0000041">
    <property type="term" value="P:transition metal ion transport"/>
    <property type="evidence" value="ECO:0007669"/>
    <property type="project" value="InterPro"/>
</dbReference>
<keyword evidence="5 7" id="KW-1133">Transmembrane helix</keyword>
<feature type="transmembrane region" description="Helical" evidence="7">
    <location>
        <begin position="173"/>
        <end position="196"/>
    </location>
</feature>
<dbReference type="GO" id="GO:0005886">
    <property type="term" value="C:plasma membrane"/>
    <property type="evidence" value="ECO:0007669"/>
    <property type="project" value="UniProtKB-SubCell"/>
</dbReference>
<feature type="transmembrane region" description="Helical" evidence="7">
    <location>
        <begin position="104"/>
        <end position="128"/>
    </location>
</feature>
<evidence type="ECO:0000256" key="6">
    <source>
        <dbReference type="ARBA" id="ARBA00023136"/>
    </source>
</evidence>
<feature type="transmembrane region" description="Helical" evidence="7">
    <location>
        <begin position="33"/>
        <end position="53"/>
    </location>
</feature>
<organism evidence="8 9">
    <name type="scientific">Neisseria elongata</name>
    <dbReference type="NCBI Taxonomy" id="495"/>
    <lineage>
        <taxon>Bacteria</taxon>
        <taxon>Pseudomonadati</taxon>
        <taxon>Pseudomonadota</taxon>
        <taxon>Betaproteobacteria</taxon>
        <taxon>Neisseriales</taxon>
        <taxon>Neisseriaceae</taxon>
        <taxon>Neisseria</taxon>
    </lineage>
</organism>
<protein>
    <submittedName>
        <fullName evidence="8">Integral membrane protein</fullName>
    </submittedName>
</protein>
<proteinExistence type="predicted"/>
<dbReference type="GeneID" id="93352102"/>
<evidence type="ECO:0000256" key="2">
    <source>
        <dbReference type="ARBA" id="ARBA00022448"/>
    </source>
</evidence>
<keyword evidence="2" id="KW-0813">Transport</keyword>
<evidence type="ECO:0000256" key="3">
    <source>
        <dbReference type="ARBA" id="ARBA00022475"/>
    </source>
</evidence>
<gene>
    <name evidence="8" type="ORF">NCTC10660_01119</name>
</gene>
<sequence length="265" mass="29113">MRKAAILACFDGKQKLSAVCHIMCGFRLKHCRIMDFFTVWFETPWLYAAYIALPACLLLCAKPALKAWRQNPQAFGVLLCFFAVFWSLGAGLDGGQLGGLRYHLLGVALGSLMIGSAAAFWLAALFMLPHILLTVGAQNLAAAPLNVLAVTLPALAVAELLRYAVRRFLPPNLFLYIFINGFFCAAAGMMATGAAITALLSQSTVFAAVDLWQQAFPVFFLISWGEAFLTGMFTAIFVALKPQFLLTFDDDFYLSRQNNIWPSES</sequence>
<dbReference type="Pfam" id="PF01891">
    <property type="entry name" value="CbiM"/>
    <property type="match status" value="1"/>
</dbReference>
<keyword evidence="3" id="KW-1003">Cell membrane</keyword>
<reference evidence="8 9" key="1">
    <citation type="submission" date="2018-06" db="EMBL/GenBank/DDBJ databases">
        <authorList>
            <consortium name="Pathogen Informatics"/>
            <person name="Doyle S."/>
        </authorList>
    </citation>
    <scope>NUCLEOTIDE SEQUENCE [LARGE SCALE GENOMIC DNA]</scope>
    <source>
        <strain evidence="8 9">NCTC10660</strain>
    </source>
</reference>
<name>A0A378TXA3_NEIEL</name>
<feature type="transmembrane region" description="Helical" evidence="7">
    <location>
        <begin position="216"/>
        <end position="240"/>
    </location>
</feature>
<dbReference type="AlphaFoldDB" id="A0A378TXA3"/>
<evidence type="ECO:0000256" key="7">
    <source>
        <dbReference type="SAM" id="Phobius"/>
    </source>
</evidence>
<comment type="subcellular location">
    <subcellularLocation>
        <location evidence="1">Cell membrane</location>
        <topology evidence="1">Multi-pass membrane protein</topology>
    </subcellularLocation>
</comment>
<keyword evidence="6 7" id="KW-0472">Membrane</keyword>
<evidence type="ECO:0000313" key="8">
    <source>
        <dbReference type="EMBL" id="STZ67635.1"/>
    </source>
</evidence>
<feature type="transmembrane region" description="Helical" evidence="7">
    <location>
        <begin position="140"/>
        <end position="161"/>
    </location>
</feature>